<dbReference type="EMBL" id="JAUSUH010000002">
    <property type="protein sequence ID" value="MDQ0346415.1"/>
    <property type="molecule type" value="Genomic_DNA"/>
</dbReference>
<accession>A0ABU0DDB7</accession>
<dbReference type="Proteomes" id="UP001238467">
    <property type="component" value="Unassembled WGS sequence"/>
</dbReference>
<proteinExistence type="predicted"/>
<organism evidence="2 3">
    <name type="scientific">Ancylobacter vacuolatus</name>
    <dbReference type="NCBI Taxonomy" id="223389"/>
    <lineage>
        <taxon>Bacteria</taxon>
        <taxon>Pseudomonadati</taxon>
        <taxon>Pseudomonadota</taxon>
        <taxon>Alphaproteobacteria</taxon>
        <taxon>Hyphomicrobiales</taxon>
        <taxon>Xanthobacteraceae</taxon>
        <taxon>Ancylobacter</taxon>
    </lineage>
</organism>
<feature type="compositionally biased region" description="Acidic residues" evidence="1">
    <location>
        <begin position="14"/>
        <end position="23"/>
    </location>
</feature>
<comment type="caution">
    <text evidence="2">The sequence shown here is derived from an EMBL/GenBank/DDBJ whole genome shotgun (WGS) entry which is preliminary data.</text>
</comment>
<name>A0ABU0DDB7_9HYPH</name>
<evidence type="ECO:0000313" key="3">
    <source>
        <dbReference type="Proteomes" id="UP001238467"/>
    </source>
</evidence>
<protein>
    <submittedName>
        <fullName evidence="2">Uncharacterized protein</fullName>
    </submittedName>
</protein>
<reference evidence="2 3" key="1">
    <citation type="submission" date="2023-07" db="EMBL/GenBank/DDBJ databases">
        <title>Genomic Encyclopedia of Type Strains, Phase IV (KMG-IV): sequencing the most valuable type-strain genomes for metagenomic binning, comparative biology and taxonomic classification.</title>
        <authorList>
            <person name="Goeker M."/>
        </authorList>
    </citation>
    <scope>NUCLEOTIDE SEQUENCE [LARGE SCALE GENOMIC DNA]</scope>
    <source>
        <strain evidence="2 3">DSM 1277</strain>
    </source>
</reference>
<gene>
    <name evidence="2" type="ORF">J2S76_000832</name>
</gene>
<sequence>MDPNKGKPQNPEYTESEIDESVEDTFPASDPPALGGITGAVPPSDGGVPGGTQVIPPPGARADDSDLTEAEIDEALEESFPASDPPSFTAVTGVKEGN</sequence>
<dbReference type="RefSeq" id="WP_307057804.1">
    <property type="nucleotide sequence ID" value="NZ_JAUSUH010000002.1"/>
</dbReference>
<evidence type="ECO:0000256" key="1">
    <source>
        <dbReference type="SAM" id="MobiDB-lite"/>
    </source>
</evidence>
<feature type="region of interest" description="Disordered" evidence="1">
    <location>
        <begin position="1"/>
        <end position="65"/>
    </location>
</feature>
<feature type="region of interest" description="Disordered" evidence="1">
    <location>
        <begin position="78"/>
        <end position="98"/>
    </location>
</feature>
<evidence type="ECO:0000313" key="2">
    <source>
        <dbReference type="EMBL" id="MDQ0346415.1"/>
    </source>
</evidence>
<keyword evidence="3" id="KW-1185">Reference proteome</keyword>